<dbReference type="SUPFAM" id="SSF46785">
    <property type="entry name" value="Winged helix' DNA-binding domain"/>
    <property type="match status" value="1"/>
</dbReference>
<dbReference type="SMART" id="SM00418">
    <property type="entry name" value="HTH_ARSR"/>
    <property type="match status" value="1"/>
</dbReference>
<dbReference type="EMBL" id="CP002599">
    <property type="protein sequence ID" value="AEA60383.1"/>
    <property type="molecule type" value="Genomic_DNA"/>
</dbReference>
<dbReference type="PRINTS" id="PR00778">
    <property type="entry name" value="HTHARSR"/>
</dbReference>
<proteinExistence type="predicted"/>
<dbReference type="Proteomes" id="UP000008316">
    <property type="component" value="Chromosome 1"/>
</dbReference>
<dbReference type="HOGENOM" id="CLU_097806_0_2_4"/>
<name>F2L8F1_BURGS</name>
<dbReference type="PANTHER" id="PTHR38600">
    <property type="entry name" value="TRANSCRIPTIONAL REGULATORY PROTEIN"/>
    <property type="match status" value="1"/>
</dbReference>
<accession>F2L8F1</accession>
<evidence type="ECO:0000313" key="2">
    <source>
        <dbReference type="EMBL" id="AEA60383.1"/>
    </source>
</evidence>
<evidence type="ECO:0000313" key="3">
    <source>
        <dbReference type="Proteomes" id="UP000008316"/>
    </source>
</evidence>
<gene>
    <name evidence="2" type="ordered locus">bgla_1g17370</name>
</gene>
<dbReference type="InterPro" id="IPR036390">
    <property type="entry name" value="WH_DNA-bd_sf"/>
</dbReference>
<dbReference type="InterPro" id="IPR011991">
    <property type="entry name" value="ArsR-like_HTH"/>
</dbReference>
<keyword evidence="3" id="KW-1185">Reference proteome</keyword>
<dbReference type="eggNOG" id="COG0640">
    <property type="taxonomic scope" value="Bacteria"/>
</dbReference>
<dbReference type="PANTHER" id="PTHR38600:SF2">
    <property type="entry name" value="SLL0088 PROTEIN"/>
    <property type="match status" value="1"/>
</dbReference>
<dbReference type="STRING" id="999541.bgla_1g17370"/>
<protein>
    <submittedName>
        <fullName evidence="2">Transcriptional regulator, ArsR family</fullName>
    </submittedName>
</protein>
<reference evidence="2 3" key="1">
    <citation type="journal article" date="2011" name="J. Bacteriol.">
        <title>Complete genome sequence of Burkholderia gladioli BSR3.</title>
        <authorList>
            <person name="Seo Y.S."/>
            <person name="Lim J."/>
            <person name="Choi B.S."/>
            <person name="Kim H."/>
            <person name="Goo E."/>
            <person name="Lee B."/>
            <person name="Lim J.S."/>
            <person name="Choi I.Y."/>
            <person name="Moon J.S."/>
            <person name="Kim J."/>
            <person name="Hwang I."/>
        </authorList>
    </citation>
    <scope>NUCLEOTIDE SEQUENCE [LARGE SCALE GENOMIC DNA]</scope>
    <source>
        <strain evidence="2 3">BSR3</strain>
    </source>
</reference>
<evidence type="ECO:0000259" key="1">
    <source>
        <dbReference type="PROSITE" id="PS50987"/>
    </source>
</evidence>
<organism evidence="2 3">
    <name type="scientific">Burkholderia gladioli (strain BSR3)</name>
    <dbReference type="NCBI Taxonomy" id="999541"/>
    <lineage>
        <taxon>Bacteria</taxon>
        <taxon>Pseudomonadati</taxon>
        <taxon>Pseudomonadota</taxon>
        <taxon>Betaproteobacteria</taxon>
        <taxon>Burkholderiales</taxon>
        <taxon>Burkholderiaceae</taxon>
        <taxon>Burkholderia</taxon>
    </lineage>
</organism>
<dbReference type="Pfam" id="PF12840">
    <property type="entry name" value="HTH_20"/>
    <property type="match status" value="1"/>
</dbReference>
<dbReference type="InterPro" id="IPR036388">
    <property type="entry name" value="WH-like_DNA-bd_sf"/>
</dbReference>
<dbReference type="PROSITE" id="PS50987">
    <property type="entry name" value="HTH_ARSR_2"/>
    <property type="match status" value="1"/>
</dbReference>
<dbReference type="KEGG" id="bgd:bgla_1g17370"/>
<dbReference type="NCBIfam" id="NF033788">
    <property type="entry name" value="HTH_metalloreg"/>
    <property type="match status" value="1"/>
</dbReference>
<dbReference type="InterPro" id="IPR001845">
    <property type="entry name" value="HTH_ArsR_DNA-bd_dom"/>
</dbReference>
<dbReference type="GO" id="GO:0003700">
    <property type="term" value="F:DNA-binding transcription factor activity"/>
    <property type="evidence" value="ECO:0007669"/>
    <property type="project" value="InterPro"/>
</dbReference>
<sequence length="143" mass="15910">MLSRMANHSASHSVPVPASRPASISELFQALADPTRCAIVRALADGAQTVSVLAEPFEMALPSFMKHLGVLERSGLERSGLVRSSKSGRTRRCELVPARLAQAEQWLAEQRAMWEARSDRMVAIVERLHQEEQAHVKARRRTD</sequence>
<dbReference type="Gene3D" id="1.10.10.10">
    <property type="entry name" value="Winged helix-like DNA-binding domain superfamily/Winged helix DNA-binding domain"/>
    <property type="match status" value="1"/>
</dbReference>
<feature type="domain" description="HTH arsR-type" evidence="1">
    <location>
        <begin position="16"/>
        <end position="115"/>
    </location>
</feature>
<dbReference type="AlphaFoldDB" id="F2L8F1"/>
<dbReference type="CDD" id="cd00090">
    <property type="entry name" value="HTH_ARSR"/>
    <property type="match status" value="1"/>
</dbReference>